<dbReference type="KEGG" id="hws:RNZ46_14615"/>
<dbReference type="RefSeq" id="WP_316982909.1">
    <property type="nucleotide sequence ID" value="NZ_CP136521.1"/>
</dbReference>
<accession>A0AA97ELK7</accession>
<dbReference type="NCBIfam" id="NF047558">
    <property type="entry name" value="TPR_END_plus"/>
    <property type="match status" value="1"/>
</dbReference>
<dbReference type="EMBL" id="CP136521">
    <property type="protein sequence ID" value="WOD43221.1"/>
    <property type="molecule type" value="Genomic_DNA"/>
</dbReference>
<proteinExistence type="predicted"/>
<evidence type="ECO:0000313" key="1">
    <source>
        <dbReference type="EMBL" id="WOD43221.1"/>
    </source>
</evidence>
<gene>
    <name evidence="1" type="ORF">RNZ46_14615</name>
</gene>
<keyword evidence="2" id="KW-1185">Reference proteome</keyword>
<dbReference type="Proteomes" id="UP001302486">
    <property type="component" value="Chromosome"/>
</dbReference>
<dbReference type="InterPro" id="IPR046732">
    <property type="entry name" value="DUF6624"/>
</dbReference>
<protein>
    <submittedName>
        <fullName evidence="1">DUF6624 domain-containing protein</fullName>
    </submittedName>
</protein>
<dbReference type="Pfam" id="PF20329">
    <property type="entry name" value="DUF6624"/>
    <property type="match status" value="1"/>
</dbReference>
<evidence type="ECO:0000313" key="2">
    <source>
        <dbReference type="Proteomes" id="UP001302486"/>
    </source>
</evidence>
<organism evidence="1 2">
    <name type="scientific">Hwangdonia lutea</name>
    <dbReference type="NCBI Taxonomy" id="3075823"/>
    <lineage>
        <taxon>Bacteria</taxon>
        <taxon>Pseudomonadati</taxon>
        <taxon>Bacteroidota</taxon>
        <taxon>Flavobacteriia</taxon>
        <taxon>Flavobacteriales</taxon>
        <taxon>Flavobacteriaceae</taxon>
        <taxon>Hwangdonia</taxon>
    </lineage>
</organism>
<name>A0AA97ELK7_9FLAO</name>
<dbReference type="AlphaFoldDB" id="A0AA97ELK7"/>
<sequence>MTSIKMKTIKTQMLLRTIYVVFALVSSITFAQNTNLEYNNLIRDGWKLCLEKNFIESAKLYEKAFKLNNKVPLSDRYNASCIYALSGNKDMAFHYLFITANDLKWDDYNHLINDSDLKVLHSDKRWEELKAVVLKNKQEVEAHFDKDLVAVLDKIYFDDQSTRNQIRSMEEKYGRNSKEMDAFWQTILKKDSINLIKVSKILDERGWPSKALIGKRGTSTLFLVIQHANQEAQEKYLPLIEKAVADNNLPKQQYAMFYDRLLLRRGERQVYGTQLAINNESKTPYVLPLEDPINVDTRRLEMGLNTMQENLNRWSLTWDAEAYLKERPAIEAKEKELNSKNNKND</sequence>
<reference evidence="2" key="1">
    <citation type="submission" date="2024-06" db="EMBL/GenBank/DDBJ databases">
        <title>Hwangdonia haimaensis gen. nov., sp. nov., a member of the family Flavobacteriaceae isolated from the haima cold seep.</title>
        <authorList>
            <person name="Li J."/>
        </authorList>
    </citation>
    <scope>NUCLEOTIDE SEQUENCE [LARGE SCALE GENOMIC DNA]</scope>
    <source>
        <strain evidence="2">SCSIO 19198</strain>
    </source>
</reference>